<dbReference type="RefSeq" id="WP_267223898.1">
    <property type="nucleotide sequence ID" value="NZ_JAPCWC010000028.1"/>
</dbReference>
<dbReference type="InterPro" id="IPR052026">
    <property type="entry name" value="ExeA_AAA_ATPase_DNA-bind"/>
</dbReference>
<dbReference type="Pfam" id="PF13401">
    <property type="entry name" value="AAA_22"/>
    <property type="match status" value="1"/>
</dbReference>
<reference evidence="3 4" key="1">
    <citation type="submission" date="2024-09" db="EMBL/GenBank/DDBJ databases">
        <authorList>
            <person name="Sun Q."/>
            <person name="Mori K."/>
        </authorList>
    </citation>
    <scope>NUCLEOTIDE SEQUENCE [LARGE SCALE GENOMIC DNA]</scope>
    <source>
        <strain evidence="3 4">CICC 11035S</strain>
    </source>
</reference>
<dbReference type="InterPro" id="IPR049945">
    <property type="entry name" value="AAA_22"/>
</dbReference>
<name>A0ABV6SEF2_9SPHN</name>
<comment type="caution">
    <text evidence="3">The sequence shown here is derived from an EMBL/GenBank/DDBJ whole genome shotgun (WGS) entry which is preliminary data.</text>
</comment>
<proteinExistence type="predicted"/>
<dbReference type="Proteomes" id="UP001589858">
    <property type="component" value="Unassembled WGS sequence"/>
</dbReference>
<dbReference type="InterPro" id="IPR027417">
    <property type="entry name" value="P-loop_NTPase"/>
</dbReference>
<evidence type="ECO:0000259" key="2">
    <source>
        <dbReference type="Pfam" id="PF13401"/>
    </source>
</evidence>
<accession>A0ABV6SEF2</accession>
<dbReference type="InterPro" id="IPR009084">
    <property type="entry name" value="B_transpositn_C"/>
</dbReference>
<evidence type="ECO:0000313" key="3">
    <source>
        <dbReference type="EMBL" id="MFC0686428.1"/>
    </source>
</evidence>
<dbReference type="Pfam" id="PF09077">
    <property type="entry name" value="Phage-MuB_C"/>
    <property type="match status" value="1"/>
</dbReference>
<gene>
    <name evidence="3" type="ORF">ACFFF8_17725</name>
</gene>
<protein>
    <submittedName>
        <fullName evidence="3">AAA family ATPase</fullName>
    </submittedName>
</protein>
<sequence>MNDPTKQYIDLEEQRTWLMDHRAGTGSSWSQLAKRMNVPAGTLSQFGSENGYKGDEERVAQLVYKYRQLLVQQATIAIDAPEVPEYFKTETSEQIMNLLAFGQRGKVVLCAMGPGLGKTKTARYFSACFPNVFMVTMTPSTSGVAPMQQEVLAALGQPDINTSPQKMSRMIREKVRDLRNPVIIIDEAQHLSVKAIEEIRSWHDLTGVGIVFLGNIGIMQQIEGGGRKAAFAQLFSRVSIKLVRNVPLLADADALAEAWGISSDREVAQVRKVALLPGGLRGATMMLELAWMLASSENKPLNTDHLQDAWAQLSARAIAA</sequence>
<dbReference type="SUPFAM" id="SSF47681">
    <property type="entry name" value="C-terminal domain of B transposition protein"/>
    <property type="match status" value="1"/>
</dbReference>
<dbReference type="SUPFAM" id="SSF52540">
    <property type="entry name" value="P-loop containing nucleoside triphosphate hydrolases"/>
    <property type="match status" value="1"/>
</dbReference>
<dbReference type="Gene3D" id="1.10.260.40">
    <property type="entry name" value="lambda repressor-like DNA-binding domains"/>
    <property type="match status" value="1"/>
</dbReference>
<feature type="domain" description="B transposition protein C-terminal" evidence="1">
    <location>
        <begin position="236"/>
        <end position="313"/>
    </location>
</feature>
<organism evidence="3 4">
    <name type="scientific">Novosphingobium clariflavum</name>
    <dbReference type="NCBI Taxonomy" id="2029884"/>
    <lineage>
        <taxon>Bacteria</taxon>
        <taxon>Pseudomonadati</taxon>
        <taxon>Pseudomonadota</taxon>
        <taxon>Alphaproteobacteria</taxon>
        <taxon>Sphingomonadales</taxon>
        <taxon>Sphingomonadaceae</taxon>
        <taxon>Novosphingobium</taxon>
    </lineage>
</organism>
<dbReference type="Gene3D" id="3.40.50.300">
    <property type="entry name" value="P-loop containing nucleotide triphosphate hydrolases"/>
    <property type="match status" value="1"/>
</dbReference>
<evidence type="ECO:0000313" key="4">
    <source>
        <dbReference type="Proteomes" id="UP001589858"/>
    </source>
</evidence>
<feature type="domain" description="ORC1/DEAH AAA+ ATPase" evidence="2">
    <location>
        <begin position="114"/>
        <end position="218"/>
    </location>
</feature>
<dbReference type="InterPro" id="IPR010982">
    <property type="entry name" value="Lambda_DNA-bd_dom_sf"/>
</dbReference>
<dbReference type="PANTHER" id="PTHR35894:SF5">
    <property type="entry name" value="MU-LIKE PROPHAGE FLUMU DNA TRANSPOSITION PROTEIN B"/>
    <property type="match status" value="1"/>
</dbReference>
<dbReference type="EMBL" id="JBHLTM010000067">
    <property type="protein sequence ID" value="MFC0686428.1"/>
    <property type="molecule type" value="Genomic_DNA"/>
</dbReference>
<dbReference type="Gene3D" id="1.10.1180.10">
    <property type="entry name" value="B transposition protein, C-terminal domain"/>
    <property type="match status" value="1"/>
</dbReference>
<evidence type="ECO:0000259" key="1">
    <source>
        <dbReference type="Pfam" id="PF09077"/>
    </source>
</evidence>
<dbReference type="InterPro" id="IPR036733">
    <property type="entry name" value="B_transposit_C_sf"/>
</dbReference>
<dbReference type="PANTHER" id="PTHR35894">
    <property type="entry name" value="GENERAL SECRETION PATHWAY PROTEIN A-RELATED"/>
    <property type="match status" value="1"/>
</dbReference>
<keyword evidence="4" id="KW-1185">Reference proteome</keyword>